<feature type="region of interest" description="Disordered" evidence="8">
    <location>
        <begin position="1"/>
        <end position="34"/>
    </location>
</feature>
<dbReference type="Gene3D" id="1.10.10.60">
    <property type="entry name" value="Homeodomain-like"/>
    <property type="match status" value="1"/>
</dbReference>
<dbReference type="GO" id="GO:0035267">
    <property type="term" value="C:NuA4 histone acetyltransferase complex"/>
    <property type="evidence" value="ECO:0007669"/>
    <property type="project" value="InterPro"/>
</dbReference>
<dbReference type="FunCoup" id="A0A067MIR5">
    <property type="interactions" value="596"/>
</dbReference>
<keyword evidence="5" id="KW-0805">Transcription regulation</keyword>
<keyword evidence="4" id="KW-0156">Chromatin regulator</keyword>
<proteinExistence type="inferred from homology"/>
<dbReference type="InParanoid" id="A0A067MIR5"/>
<feature type="compositionally biased region" description="Low complexity" evidence="8">
    <location>
        <begin position="451"/>
        <end position="465"/>
    </location>
</feature>
<dbReference type="Proteomes" id="UP000027195">
    <property type="component" value="Unassembled WGS sequence"/>
</dbReference>
<evidence type="ECO:0000313" key="10">
    <source>
        <dbReference type="EMBL" id="KDQ15409.1"/>
    </source>
</evidence>
<evidence type="ECO:0000256" key="1">
    <source>
        <dbReference type="ARBA" id="ARBA00004123"/>
    </source>
</evidence>
<name>A0A067MIR5_BOTB1</name>
<dbReference type="GO" id="GO:0003714">
    <property type="term" value="F:transcription corepressor activity"/>
    <property type="evidence" value="ECO:0007669"/>
    <property type="project" value="TreeGrafter"/>
</dbReference>
<dbReference type="OrthoDB" id="19740at2759"/>
<evidence type="ECO:0000256" key="7">
    <source>
        <dbReference type="ARBA" id="ARBA00023242"/>
    </source>
</evidence>
<evidence type="ECO:0000256" key="3">
    <source>
        <dbReference type="ARBA" id="ARBA00019132"/>
    </source>
</evidence>
<sequence length="472" mass="53437">MASASDVRDILSLPHPSSGPSQPKKLVPGTSRKPEGISRELYSLIGDKAPTLVPQFTRPKFKQKPVFGKGKVKWEWKSFSNPARADSLRLSHWESDNVKDASYRFAQYNVEPPVYTYTAEEYTRYLEDPDWSKEETDYLFSLAREYDLRFLVMADRYDYPGKIRSIEDIKWRYYTTCRRLIRNRPWAGDDTSKNQLLAAYNFDKDHEELRKTYLIGLYDRTPEQIAEEEALYVEIKRLEQVERRFSKERDDLLRTLGGIESGLMGLRVDPDAATGLPLDPKRKKKKGDGSEMESPLSAILPLAGPSQPKRKESVKQPSNDALHCMIRLDPSSIVPSTNKSSHTPVYLRSTRLPAPKANIATKVAGVLAELKISSTRLVMPTQANLERLEALQTAAVGLVDIKRAVDRVEQDIRMMKARLRGSEPLDGQSMDETGVPGVLMIPEDTSRKRSVSVSSTGTAATTRTSTNKRRKR</sequence>
<dbReference type="Pfam" id="PF16282">
    <property type="entry name" value="SANT_DAMP1_like"/>
    <property type="match status" value="1"/>
</dbReference>
<dbReference type="AlphaFoldDB" id="A0A067MIR5"/>
<accession>A0A067MIR5</accession>
<keyword evidence="7" id="KW-0539">Nucleus</keyword>
<evidence type="ECO:0000313" key="11">
    <source>
        <dbReference type="Proteomes" id="UP000027195"/>
    </source>
</evidence>
<dbReference type="GO" id="GO:0006281">
    <property type="term" value="P:DNA repair"/>
    <property type="evidence" value="ECO:0007669"/>
    <property type="project" value="InterPro"/>
</dbReference>
<dbReference type="STRING" id="930990.A0A067MIR5"/>
<feature type="region of interest" description="Disordered" evidence="8">
    <location>
        <begin position="270"/>
        <end position="318"/>
    </location>
</feature>
<evidence type="ECO:0000256" key="5">
    <source>
        <dbReference type="ARBA" id="ARBA00023015"/>
    </source>
</evidence>
<comment type="similarity">
    <text evidence="2">Belongs to the SWC4 family.</text>
</comment>
<evidence type="ECO:0000259" key="9">
    <source>
        <dbReference type="Pfam" id="PF16282"/>
    </source>
</evidence>
<evidence type="ECO:0000256" key="8">
    <source>
        <dbReference type="SAM" id="MobiDB-lite"/>
    </source>
</evidence>
<feature type="region of interest" description="Disordered" evidence="8">
    <location>
        <begin position="423"/>
        <end position="472"/>
    </location>
</feature>
<feature type="domain" description="DAMP1 SANT/Myb-like" evidence="9">
    <location>
        <begin position="103"/>
        <end position="181"/>
    </location>
</feature>
<dbReference type="EMBL" id="KL198032">
    <property type="protein sequence ID" value="KDQ15409.1"/>
    <property type="molecule type" value="Genomic_DNA"/>
</dbReference>
<dbReference type="GO" id="GO:0000812">
    <property type="term" value="C:Swr1 complex"/>
    <property type="evidence" value="ECO:0007669"/>
    <property type="project" value="TreeGrafter"/>
</dbReference>
<dbReference type="HOGENOM" id="CLU_018539_4_1_1"/>
<protein>
    <recommendedName>
        <fullName evidence="3">SWR1-complex protein 4</fullName>
    </recommendedName>
</protein>
<dbReference type="GO" id="GO:0000122">
    <property type="term" value="P:negative regulation of transcription by RNA polymerase II"/>
    <property type="evidence" value="ECO:0007669"/>
    <property type="project" value="TreeGrafter"/>
</dbReference>
<evidence type="ECO:0000256" key="6">
    <source>
        <dbReference type="ARBA" id="ARBA00023163"/>
    </source>
</evidence>
<keyword evidence="11" id="KW-1185">Reference proteome</keyword>
<comment type="subcellular location">
    <subcellularLocation>
        <location evidence="1">Nucleus</location>
    </subcellularLocation>
</comment>
<dbReference type="GO" id="GO:0006338">
    <property type="term" value="P:chromatin remodeling"/>
    <property type="evidence" value="ECO:0007669"/>
    <property type="project" value="InterPro"/>
</dbReference>
<dbReference type="InterPro" id="IPR027109">
    <property type="entry name" value="Swc4/Dmap1"/>
</dbReference>
<keyword evidence="6" id="KW-0804">Transcription</keyword>
<dbReference type="InterPro" id="IPR032563">
    <property type="entry name" value="DAMP1_SANT-like"/>
</dbReference>
<reference evidence="11" key="1">
    <citation type="journal article" date="2014" name="Proc. Natl. Acad. Sci. U.S.A.">
        <title>Extensive sampling of basidiomycete genomes demonstrates inadequacy of the white-rot/brown-rot paradigm for wood decay fungi.</title>
        <authorList>
            <person name="Riley R."/>
            <person name="Salamov A.A."/>
            <person name="Brown D.W."/>
            <person name="Nagy L.G."/>
            <person name="Floudas D."/>
            <person name="Held B.W."/>
            <person name="Levasseur A."/>
            <person name="Lombard V."/>
            <person name="Morin E."/>
            <person name="Otillar R."/>
            <person name="Lindquist E.A."/>
            <person name="Sun H."/>
            <person name="LaButti K.M."/>
            <person name="Schmutz J."/>
            <person name="Jabbour D."/>
            <person name="Luo H."/>
            <person name="Baker S.E."/>
            <person name="Pisabarro A.G."/>
            <person name="Walton J.D."/>
            <person name="Blanchette R.A."/>
            <person name="Henrissat B."/>
            <person name="Martin F."/>
            <person name="Cullen D."/>
            <person name="Hibbett D.S."/>
            <person name="Grigoriev I.V."/>
        </authorList>
    </citation>
    <scope>NUCLEOTIDE SEQUENCE [LARGE SCALE GENOMIC DNA]</scope>
    <source>
        <strain evidence="11">FD-172 SS1</strain>
    </source>
</reference>
<evidence type="ECO:0000256" key="4">
    <source>
        <dbReference type="ARBA" id="ARBA00022853"/>
    </source>
</evidence>
<dbReference type="PANTHER" id="PTHR12855:SF10">
    <property type="entry name" value="DNA METHYLTRANSFERASE 1-ASSOCIATED PROTEIN 1"/>
    <property type="match status" value="1"/>
</dbReference>
<gene>
    <name evidence="10" type="ORF">BOTBODRAFT_31737</name>
</gene>
<dbReference type="PANTHER" id="PTHR12855">
    <property type="entry name" value="DNA METHYLTRANSFERASE 1-ASSOCIATED PROTEIN 1 FAMILY MEMBER"/>
    <property type="match status" value="1"/>
</dbReference>
<organism evidence="10 11">
    <name type="scientific">Botryobasidium botryosum (strain FD-172 SS1)</name>
    <dbReference type="NCBI Taxonomy" id="930990"/>
    <lineage>
        <taxon>Eukaryota</taxon>
        <taxon>Fungi</taxon>
        <taxon>Dikarya</taxon>
        <taxon>Basidiomycota</taxon>
        <taxon>Agaricomycotina</taxon>
        <taxon>Agaricomycetes</taxon>
        <taxon>Cantharellales</taxon>
        <taxon>Botryobasidiaceae</taxon>
        <taxon>Botryobasidium</taxon>
    </lineage>
</organism>
<evidence type="ECO:0000256" key="2">
    <source>
        <dbReference type="ARBA" id="ARBA00006918"/>
    </source>
</evidence>
<dbReference type="FunFam" id="1.10.10.60:FF:000087">
    <property type="entry name" value="DNA methyltransferase 1-associated protein 1"/>
    <property type="match status" value="1"/>
</dbReference>